<accession>A0ABU1YUM2</accession>
<evidence type="ECO:0008006" key="4">
    <source>
        <dbReference type="Google" id="ProtNLM"/>
    </source>
</evidence>
<feature type="signal peptide" evidence="1">
    <location>
        <begin position="1"/>
        <end position="18"/>
    </location>
</feature>
<organism evidence="2 3">
    <name type="scientific">Roseateles saccharophilus</name>
    <name type="common">Pseudomonas saccharophila</name>
    <dbReference type="NCBI Taxonomy" id="304"/>
    <lineage>
        <taxon>Bacteria</taxon>
        <taxon>Pseudomonadati</taxon>
        <taxon>Pseudomonadota</taxon>
        <taxon>Betaproteobacteria</taxon>
        <taxon>Burkholderiales</taxon>
        <taxon>Sphaerotilaceae</taxon>
        <taxon>Roseateles</taxon>
    </lineage>
</organism>
<feature type="chain" id="PRO_5047375608" description="DUF1579 domain-containing protein" evidence="1">
    <location>
        <begin position="19"/>
        <end position="195"/>
    </location>
</feature>
<evidence type="ECO:0000313" key="3">
    <source>
        <dbReference type="Proteomes" id="UP001180453"/>
    </source>
</evidence>
<keyword evidence="1" id="KW-0732">Signal</keyword>
<reference evidence="2 3" key="1">
    <citation type="submission" date="2023-07" db="EMBL/GenBank/DDBJ databases">
        <title>Sorghum-associated microbial communities from plants grown in Nebraska, USA.</title>
        <authorList>
            <person name="Schachtman D."/>
        </authorList>
    </citation>
    <scope>NUCLEOTIDE SEQUENCE [LARGE SCALE GENOMIC DNA]</scope>
    <source>
        <strain evidence="2 3">BE314</strain>
    </source>
</reference>
<gene>
    <name evidence="2" type="ORF">J2X20_004329</name>
</gene>
<protein>
    <recommendedName>
        <fullName evidence="4">DUF1579 domain-containing protein</fullName>
    </recommendedName>
</protein>
<dbReference type="RefSeq" id="WP_310269281.1">
    <property type="nucleotide sequence ID" value="NZ_JAVDXU010000003.1"/>
</dbReference>
<sequence length="195" mass="21277">MKALVLSLALALSGIAHAQHGGAAPTGATAVPAEAAQFDFLVGQWELEVAPKVNGLAAMIHGAPKLVGSWKAWKAFDGYGLDDELRILDASGNPMSLSYAQRIFDAKSKRWLISGLDVYRTRFGSSSGAWQDGEMRLEGSGQTNDGKPMLTRTRFMEISAERFKMRQDRSYDNGASWEEGTLTIVAKRISRKALR</sequence>
<evidence type="ECO:0000313" key="2">
    <source>
        <dbReference type="EMBL" id="MDR7271661.1"/>
    </source>
</evidence>
<evidence type="ECO:0000256" key="1">
    <source>
        <dbReference type="SAM" id="SignalP"/>
    </source>
</evidence>
<dbReference type="EMBL" id="JAVDXU010000003">
    <property type="protein sequence ID" value="MDR7271661.1"/>
    <property type="molecule type" value="Genomic_DNA"/>
</dbReference>
<comment type="caution">
    <text evidence="2">The sequence shown here is derived from an EMBL/GenBank/DDBJ whole genome shotgun (WGS) entry which is preliminary data.</text>
</comment>
<keyword evidence="3" id="KW-1185">Reference proteome</keyword>
<proteinExistence type="predicted"/>
<name>A0ABU1YUM2_ROSSA</name>
<dbReference type="Proteomes" id="UP001180453">
    <property type="component" value="Unassembled WGS sequence"/>
</dbReference>